<gene>
    <name evidence="1" type="ORF">FHS18_001153</name>
</gene>
<protein>
    <recommendedName>
        <fullName evidence="3">DUF2971 domain-containing protein</fullName>
    </recommendedName>
</protein>
<accession>A0A7W5AVV1</accession>
<sequence length="320" mass="37645">MSDVLYHYCSVDTFLSIIRHKTIRMSDICKSNDSMETKWLFTFAEDEVLRQYSEDPFMQSNNVIYGLNEKETLKYLLDIEKGRILKRNDDLFYVACFTEERDKLSQWRGYADDGNGLAIGFDANVLKRIAEKEDLLKLQKVKYSNETVPEIVKQFSRDFLEGIEDALYKGEMQKILFDDSPMNFIYSLSTRLLIQESLFYKNPAFIEEQEWRLVLNESDFELDKYTTDWDDWYSCSDEKPVTSGYFGERFPSGLQFRSDGKKIISFLDLSYKGLESDIIKRISIGPRSHVEASDIYHLLKYYGYENCDDIIIDKSDATYR</sequence>
<comment type="caution">
    <text evidence="1">The sequence shown here is derived from an EMBL/GenBank/DDBJ whole genome shotgun (WGS) entry which is preliminary data.</text>
</comment>
<name>A0A7W5AVV1_9BACL</name>
<dbReference type="Pfam" id="PF11185">
    <property type="entry name" value="DUF2971"/>
    <property type="match status" value="1"/>
</dbReference>
<organism evidence="1 2">
    <name type="scientific">Paenibacillus phyllosphaerae</name>
    <dbReference type="NCBI Taxonomy" id="274593"/>
    <lineage>
        <taxon>Bacteria</taxon>
        <taxon>Bacillati</taxon>
        <taxon>Bacillota</taxon>
        <taxon>Bacilli</taxon>
        <taxon>Bacillales</taxon>
        <taxon>Paenibacillaceae</taxon>
        <taxon>Paenibacillus</taxon>
    </lineage>
</organism>
<evidence type="ECO:0000313" key="2">
    <source>
        <dbReference type="Proteomes" id="UP000570361"/>
    </source>
</evidence>
<dbReference type="EMBL" id="JACHXK010000002">
    <property type="protein sequence ID" value="MBB3109101.1"/>
    <property type="molecule type" value="Genomic_DNA"/>
</dbReference>
<keyword evidence="2" id="KW-1185">Reference proteome</keyword>
<dbReference type="AlphaFoldDB" id="A0A7W5AVV1"/>
<reference evidence="1 2" key="1">
    <citation type="submission" date="2020-08" db="EMBL/GenBank/DDBJ databases">
        <title>Genomic Encyclopedia of Type Strains, Phase III (KMG-III): the genomes of soil and plant-associated and newly described type strains.</title>
        <authorList>
            <person name="Whitman W."/>
        </authorList>
    </citation>
    <scope>NUCLEOTIDE SEQUENCE [LARGE SCALE GENOMIC DNA]</scope>
    <source>
        <strain evidence="1 2">CECT 5862</strain>
    </source>
</reference>
<proteinExistence type="predicted"/>
<evidence type="ECO:0000313" key="1">
    <source>
        <dbReference type="EMBL" id="MBB3109101.1"/>
    </source>
</evidence>
<dbReference type="RefSeq" id="WP_183597870.1">
    <property type="nucleotide sequence ID" value="NZ_JACHXK010000002.1"/>
</dbReference>
<dbReference type="InterPro" id="IPR021352">
    <property type="entry name" value="DUF2971"/>
</dbReference>
<evidence type="ECO:0008006" key="3">
    <source>
        <dbReference type="Google" id="ProtNLM"/>
    </source>
</evidence>
<dbReference type="Proteomes" id="UP000570361">
    <property type="component" value="Unassembled WGS sequence"/>
</dbReference>